<dbReference type="InterPro" id="IPR014729">
    <property type="entry name" value="Rossmann-like_a/b/a_fold"/>
</dbReference>
<proteinExistence type="predicted"/>
<evidence type="ECO:0000313" key="5">
    <source>
        <dbReference type="Proteomes" id="UP001472677"/>
    </source>
</evidence>
<sequence>MQSGAEDVALIEYAKLTGRPFRVFNIDTGRLNPDTYRFFDGVEKRYGIRIEYMFPDARCALCPMVPFLPAEKLAGSGVKVAKFRADGEEKEYAMTELQLGSFPAILFFPKHYSSEKRDVGSLTAFVYALR</sequence>
<keyword evidence="1" id="KW-0408">Iron</keyword>
<evidence type="ECO:0000313" key="4">
    <source>
        <dbReference type="EMBL" id="KAK8517293.1"/>
    </source>
</evidence>
<evidence type="ECO:0000256" key="1">
    <source>
        <dbReference type="ARBA" id="ARBA00023004"/>
    </source>
</evidence>
<accession>A0ABR2CCS8</accession>
<dbReference type="Pfam" id="PF01507">
    <property type="entry name" value="PAPS_reduct"/>
    <property type="match status" value="1"/>
</dbReference>
<evidence type="ECO:0000259" key="3">
    <source>
        <dbReference type="Pfam" id="PF01507"/>
    </source>
</evidence>
<feature type="domain" description="Phosphoadenosine phosphosulphate reductase" evidence="3">
    <location>
        <begin position="3"/>
        <end position="57"/>
    </location>
</feature>
<dbReference type="InterPro" id="IPR002500">
    <property type="entry name" value="PAPS_reduct_dom"/>
</dbReference>
<reference evidence="4 5" key="1">
    <citation type="journal article" date="2024" name="G3 (Bethesda)">
        <title>Genome assembly of Hibiscus sabdariffa L. provides insights into metabolisms of medicinal natural products.</title>
        <authorList>
            <person name="Kim T."/>
        </authorList>
    </citation>
    <scope>NUCLEOTIDE SEQUENCE [LARGE SCALE GENOMIC DNA]</scope>
    <source>
        <strain evidence="4">TK-2024</strain>
        <tissue evidence="4">Old leaves</tissue>
    </source>
</reference>
<dbReference type="SUPFAM" id="SSF52402">
    <property type="entry name" value="Adenine nucleotide alpha hydrolases-like"/>
    <property type="match status" value="1"/>
</dbReference>
<protein>
    <recommendedName>
        <fullName evidence="3">Phosphoadenosine phosphosulphate reductase domain-containing protein</fullName>
    </recommendedName>
</protein>
<organism evidence="4 5">
    <name type="scientific">Hibiscus sabdariffa</name>
    <name type="common">roselle</name>
    <dbReference type="NCBI Taxonomy" id="183260"/>
    <lineage>
        <taxon>Eukaryota</taxon>
        <taxon>Viridiplantae</taxon>
        <taxon>Streptophyta</taxon>
        <taxon>Embryophyta</taxon>
        <taxon>Tracheophyta</taxon>
        <taxon>Spermatophyta</taxon>
        <taxon>Magnoliopsida</taxon>
        <taxon>eudicotyledons</taxon>
        <taxon>Gunneridae</taxon>
        <taxon>Pentapetalae</taxon>
        <taxon>rosids</taxon>
        <taxon>malvids</taxon>
        <taxon>Malvales</taxon>
        <taxon>Malvaceae</taxon>
        <taxon>Malvoideae</taxon>
        <taxon>Hibiscus</taxon>
    </lineage>
</organism>
<keyword evidence="2" id="KW-0479">Metal-binding</keyword>
<name>A0ABR2CCS8_9ROSI</name>
<gene>
    <name evidence="4" type="ORF">V6N12_032487</name>
</gene>
<keyword evidence="5" id="KW-1185">Reference proteome</keyword>
<evidence type="ECO:0000256" key="2">
    <source>
        <dbReference type="ARBA" id="ARBA00023014"/>
    </source>
</evidence>
<dbReference type="PANTHER" id="PTHR46482:SF9">
    <property type="entry name" value="5'-ADENYLYLSULFATE REDUCTASE 1, CHLOROPLASTIC"/>
    <property type="match status" value="1"/>
</dbReference>
<dbReference type="Proteomes" id="UP001472677">
    <property type="component" value="Unassembled WGS sequence"/>
</dbReference>
<keyword evidence="2" id="KW-0411">Iron-sulfur</keyword>
<dbReference type="PANTHER" id="PTHR46482">
    <property type="entry name" value="5'-ADENYLYLSULFATE REDUCTASE 3, CHLOROPLASTIC"/>
    <property type="match status" value="1"/>
</dbReference>
<dbReference type="EMBL" id="JBBPBM010000056">
    <property type="protein sequence ID" value="KAK8517293.1"/>
    <property type="molecule type" value="Genomic_DNA"/>
</dbReference>
<dbReference type="Gene3D" id="3.40.50.620">
    <property type="entry name" value="HUPs"/>
    <property type="match status" value="1"/>
</dbReference>
<comment type="caution">
    <text evidence="4">The sequence shown here is derived from an EMBL/GenBank/DDBJ whole genome shotgun (WGS) entry which is preliminary data.</text>
</comment>